<gene>
    <name evidence="9" type="ORF">A2572_00395</name>
</gene>
<proteinExistence type="inferred from homology"/>
<protein>
    <recommendedName>
        <fullName evidence="2 6">Superoxide dismutase</fullName>
        <ecNumber evidence="2 6">1.15.1.1</ecNumber>
    </recommendedName>
</protein>
<evidence type="ECO:0000256" key="3">
    <source>
        <dbReference type="ARBA" id="ARBA00022723"/>
    </source>
</evidence>
<reference evidence="9 10" key="1">
    <citation type="journal article" date="2016" name="Nat. Commun.">
        <title>Thousands of microbial genomes shed light on interconnected biogeochemical processes in an aquifer system.</title>
        <authorList>
            <person name="Anantharaman K."/>
            <person name="Brown C.T."/>
            <person name="Hug L.A."/>
            <person name="Sharon I."/>
            <person name="Castelle C.J."/>
            <person name="Probst A.J."/>
            <person name="Thomas B.C."/>
            <person name="Singh A."/>
            <person name="Wilkins M.J."/>
            <person name="Karaoz U."/>
            <person name="Brodie E.L."/>
            <person name="Williams K.H."/>
            <person name="Hubbard S.S."/>
            <person name="Banfield J.F."/>
        </authorList>
    </citation>
    <scope>NUCLEOTIDE SEQUENCE [LARGE SCALE GENOMIC DNA]</scope>
</reference>
<dbReference type="InterPro" id="IPR019832">
    <property type="entry name" value="Mn/Fe_SOD_C"/>
</dbReference>
<sequence>MNKNFPFTINPLPYGYDVLEPVIDKQTMEIHHDKHHQAYADNLNKILEQNADKQKLGLEELMKSDIAGIKNNAGGVYNHDFFWSVMTAPNTSKMSESLKVVIEKNFETVDEFMSKFELGGLGRFGSGWVWLVKTTDGKLEIVSTANQDNPLSDGRQPVLGLDVWEHAYYLKYQNKRVDYVKAFWQIVNWVKVEDLLNNS</sequence>
<dbReference type="InterPro" id="IPR036324">
    <property type="entry name" value="Mn/Fe_SOD_N_sf"/>
</dbReference>
<dbReference type="PANTHER" id="PTHR43595">
    <property type="entry name" value="37S RIBOSOMAL PROTEIN S26, MITOCHONDRIAL"/>
    <property type="match status" value="1"/>
</dbReference>
<dbReference type="EMBL" id="MFAQ01000013">
    <property type="protein sequence ID" value="OGD83552.1"/>
    <property type="molecule type" value="Genomic_DNA"/>
</dbReference>
<evidence type="ECO:0000313" key="10">
    <source>
        <dbReference type="Proteomes" id="UP000179237"/>
    </source>
</evidence>
<dbReference type="Proteomes" id="UP000179237">
    <property type="component" value="Unassembled WGS sequence"/>
</dbReference>
<accession>A0A1F5FVC9</accession>
<evidence type="ECO:0000259" key="8">
    <source>
        <dbReference type="Pfam" id="PF02777"/>
    </source>
</evidence>
<dbReference type="InterPro" id="IPR019831">
    <property type="entry name" value="Mn/Fe_SOD_N"/>
</dbReference>
<evidence type="ECO:0000256" key="4">
    <source>
        <dbReference type="ARBA" id="ARBA00023002"/>
    </source>
</evidence>
<dbReference type="PRINTS" id="PR01703">
    <property type="entry name" value="MNSODISMTASE"/>
</dbReference>
<dbReference type="PROSITE" id="PS00088">
    <property type="entry name" value="SOD_MN"/>
    <property type="match status" value="1"/>
</dbReference>
<feature type="domain" description="Manganese/iron superoxide dismutase N-terminal" evidence="7">
    <location>
        <begin position="7"/>
        <end position="86"/>
    </location>
</feature>
<dbReference type="InterPro" id="IPR001189">
    <property type="entry name" value="Mn/Fe_SOD"/>
</dbReference>
<evidence type="ECO:0000256" key="5">
    <source>
        <dbReference type="PIRSR" id="PIRSR000349-1"/>
    </source>
</evidence>
<evidence type="ECO:0000256" key="2">
    <source>
        <dbReference type="ARBA" id="ARBA00012682"/>
    </source>
</evidence>
<evidence type="ECO:0000259" key="7">
    <source>
        <dbReference type="Pfam" id="PF00081"/>
    </source>
</evidence>
<dbReference type="GO" id="GO:0005737">
    <property type="term" value="C:cytoplasm"/>
    <property type="evidence" value="ECO:0007669"/>
    <property type="project" value="TreeGrafter"/>
</dbReference>
<feature type="binding site" evidence="5">
    <location>
        <position position="162"/>
    </location>
    <ligand>
        <name>Mn(2+)</name>
        <dbReference type="ChEBI" id="CHEBI:29035"/>
    </ligand>
</feature>
<dbReference type="Pfam" id="PF00081">
    <property type="entry name" value="Sod_Fe_N"/>
    <property type="match status" value="1"/>
</dbReference>
<feature type="domain" description="Manganese/iron superoxide dismutase C-terminal" evidence="8">
    <location>
        <begin position="96"/>
        <end position="193"/>
    </location>
</feature>
<dbReference type="GO" id="GO:0046872">
    <property type="term" value="F:metal ion binding"/>
    <property type="evidence" value="ECO:0007669"/>
    <property type="project" value="UniProtKB-KW"/>
</dbReference>
<feature type="binding site" evidence="5">
    <location>
        <position position="166"/>
    </location>
    <ligand>
        <name>Mn(2+)</name>
        <dbReference type="ChEBI" id="CHEBI:29035"/>
    </ligand>
</feature>
<dbReference type="Pfam" id="PF02777">
    <property type="entry name" value="Sod_Fe_C"/>
    <property type="match status" value="1"/>
</dbReference>
<comment type="caution">
    <text evidence="9">The sequence shown here is derived from an EMBL/GenBank/DDBJ whole genome shotgun (WGS) entry which is preliminary data.</text>
</comment>
<evidence type="ECO:0000313" key="9">
    <source>
        <dbReference type="EMBL" id="OGD83552.1"/>
    </source>
</evidence>
<organism evidence="9 10">
    <name type="scientific">Candidatus Collierbacteria bacterium RIFOXYD1_FULL_40_9</name>
    <dbReference type="NCBI Taxonomy" id="1817731"/>
    <lineage>
        <taxon>Bacteria</taxon>
        <taxon>Candidatus Collieribacteriota</taxon>
    </lineage>
</organism>
<name>A0A1F5FVC9_9BACT</name>
<dbReference type="GO" id="GO:0004784">
    <property type="term" value="F:superoxide dismutase activity"/>
    <property type="evidence" value="ECO:0007669"/>
    <property type="project" value="UniProtKB-EC"/>
</dbReference>
<comment type="function">
    <text evidence="6">Destroys radicals which are normally produced within the cells and which are toxic to biological systems.</text>
</comment>
<evidence type="ECO:0000256" key="1">
    <source>
        <dbReference type="ARBA" id="ARBA00008714"/>
    </source>
</evidence>
<dbReference type="InterPro" id="IPR019833">
    <property type="entry name" value="Mn/Fe_SOD_BS"/>
</dbReference>
<feature type="binding site" evidence="5">
    <location>
        <position position="79"/>
    </location>
    <ligand>
        <name>Mn(2+)</name>
        <dbReference type="ChEBI" id="CHEBI:29035"/>
    </ligand>
</feature>
<dbReference type="EC" id="1.15.1.1" evidence="2 6"/>
<dbReference type="SUPFAM" id="SSF46609">
    <property type="entry name" value="Fe,Mn superoxide dismutase (SOD), N-terminal domain"/>
    <property type="match status" value="1"/>
</dbReference>
<keyword evidence="4 6" id="KW-0560">Oxidoreductase</keyword>
<dbReference type="Gene3D" id="1.10.287.990">
    <property type="entry name" value="Fe,Mn superoxide dismutase (SOD) domain"/>
    <property type="match status" value="1"/>
</dbReference>
<dbReference type="PANTHER" id="PTHR43595:SF2">
    <property type="entry name" value="SMALL RIBOSOMAL SUBUNIT PROTEIN MS42"/>
    <property type="match status" value="1"/>
</dbReference>
<keyword evidence="3 5" id="KW-0479">Metal-binding</keyword>
<comment type="similarity">
    <text evidence="1 6">Belongs to the iron/manganese superoxide dismutase family.</text>
</comment>
<dbReference type="SUPFAM" id="SSF54719">
    <property type="entry name" value="Fe,Mn superoxide dismutase (SOD), C-terminal domain"/>
    <property type="match status" value="1"/>
</dbReference>
<dbReference type="InterPro" id="IPR036314">
    <property type="entry name" value="SOD_C_sf"/>
</dbReference>
<evidence type="ECO:0000256" key="6">
    <source>
        <dbReference type="RuleBase" id="RU000414"/>
    </source>
</evidence>
<dbReference type="Gene3D" id="3.55.40.20">
    <property type="entry name" value="Iron/manganese superoxide dismutase, C-terminal domain"/>
    <property type="match status" value="1"/>
</dbReference>
<dbReference type="AlphaFoldDB" id="A0A1F5FVC9"/>
<dbReference type="PIRSF" id="PIRSF000349">
    <property type="entry name" value="SODismutase"/>
    <property type="match status" value="1"/>
</dbReference>
<feature type="binding site" evidence="5">
    <location>
        <position position="31"/>
    </location>
    <ligand>
        <name>Mn(2+)</name>
        <dbReference type="ChEBI" id="CHEBI:29035"/>
    </ligand>
</feature>
<comment type="catalytic activity">
    <reaction evidence="6">
        <text>2 superoxide + 2 H(+) = H2O2 + O2</text>
        <dbReference type="Rhea" id="RHEA:20696"/>
        <dbReference type="ChEBI" id="CHEBI:15378"/>
        <dbReference type="ChEBI" id="CHEBI:15379"/>
        <dbReference type="ChEBI" id="CHEBI:16240"/>
        <dbReference type="ChEBI" id="CHEBI:18421"/>
        <dbReference type="EC" id="1.15.1.1"/>
    </reaction>
</comment>